<feature type="compositionally biased region" description="Polar residues" evidence="1">
    <location>
        <begin position="186"/>
        <end position="201"/>
    </location>
</feature>
<protein>
    <submittedName>
        <fullName evidence="2">Uncharacterized protein</fullName>
    </submittedName>
</protein>
<feature type="region of interest" description="Disordered" evidence="1">
    <location>
        <begin position="672"/>
        <end position="696"/>
    </location>
</feature>
<feature type="compositionally biased region" description="Basic and acidic residues" evidence="1">
    <location>
        <begin position="22"/>
        <end position="42"/>
    </location>
</feature>
<gene>
    <name evidence="2" type="ORF">QN277_007536</name>
</gene>
<accession>A0AAE1MA31</accession>
<feature type="compositionally biased region" description="Basic and acidic residues" evidence="1">
    <location>
        <begin position="842"/>
        <end position="852"/>
    </location>
</feature>
<feature type="compositionally biased region" description="Basic and acidic residues" evidence="1">
    <location>
        <begin position="240"/>
        <end position="252"/>
    </location>
</feature>
<feature type="compositionally biased region" description="Polar residues" evidence="1">
    <location>
        <begin position="273"/>
        <end position="297"/>
    </location>
</feature>
<dbReference type="AlphaFoldDB" id="A0AAE1MA31"/>
<organism evidence="2 3">
    <name type="scientific">Acacia crassicarpa</name>
    <name type="common">northern wattle</name>
    <dbReference type="NCBI Taxonomy" id="499986"/>
    <lineage>
        <taxon>Eukaryota</taxon>
        <taxon>Viridiplantae</taxon>
        <taxon>Streptophyta</taxon>
        <taxon>Embryophyta</taxon>
        <taxon>Tracheophyta</taxon>
        <taxon>Spermatophyta</taxon>
        <taxon>Magnoliopsida</taxon>
        <taxon>eudicotyledons</taxon>
        <taxon>Gunneridae</taxon>
        <taxon>Pentapetalae</taxon>
        <taxon>rosids</taxon>
        <taxon>fabids</taxon>
        <taxon>Fabales</taxon>
        <taxon>Fabaceae</taxon>
        <taxon>Caesalpinioideae</taxon>
        <taxon>mimosoid clade</taxon>
        <taxon>Acacieae</taxon>
        <taxon>Acacia</taxon>
    </lineage>
</organism>
<reference evidence="2" key="1">
    <citation type="submission" date="2023-10" db="EMBL/GenBank/DDBJ databases">
        <title>Chromosome-level genome of the transformable northern wattle, Acacia crassicarpa.</title>
        <authorList>
            <person name="Massaro I."/>
            <person name="Sinha N.R."/>
            <person name="Poethig S."/>
            <person name="Leichty A.R."/>
        </authorList>
    </citation>
    <scope>NUCLEOTIDE SEQUENCE</scope>
    <source>
        <strain evidence="2">Acra3RX</strain>
        <tissue evidence="2">Leaf</tissue>
    </source>
</reference>
<feature type="compositionally biased region" description="Basic and acidic residues" evidence="1">
    <location>
        <begin position="672"/>
        <end position="687"/>
    </location>
</feature>
<feature type="region of interest" description="Disordered" evidence="1">
    <location>
        <begin position="391"/>
        <end position="440"/>
    </location>
</feature>
<feature type="region of interest" description="Disordered" evidence="1">
    <location>
        <begin position="151"/>
        <end position="302"/>
    </location>
</feature>
<evidence type="ECO:0000313" key="2">
    <source>
        <dbReference type="EMBL" id="KAK4258025.1"/>
    </source>
</evidence>
<feature type="compositionally biased region" description="Polar residues" evidence="1">
    <location>
        <begin position="1"/>
        <end position="14"/>
    </location>
</feature>
<feature type="compositionally biased region" description="Basic and acidic residues" evidence="1">
    <location>
        <begin position="211"/>
        <end position="233"/>
    </location>
</feature>
<proteinExistence type="predicted"/>
<keyword evidence="3" id="KW-1185">Reference proteome</keyword>
<feature type="region of interest" description="Disordered" evidence="1">
    <location>
        <begin position="1"/>
        <end position="137"/>
    </location>
</feature>
<evidence type="ECO:0000256" key="1">
    <source>
        <dbReference type="SAM" id="MobiDB-lite"/>
    </source>
</evidence>
<comment type="caution">
    <text evidence="2">The sequence shown here is derived from an EMBL/GenBank/DDBJ whole genome shotgun (WGS) entry which is preliminary data.</text>
</comment>
<sequence>MGNEMGNNNTTSALNEEDNASEAEKKALNEEVTAERIEEENQKISASKGSDDETKAEDGLASNDRSEPGNETSKGDNTLGDGENGENEKIEEAAMASDDARIEPGKDTLERDSHVVDENGSNQIIPTAGSENVEEKGIGLTTTVESTIMLENDSPKGDTHGDVVGVENQMPPAVEAEDVLNDDTLPGSNDVPNVLENSTREGNAGEDDENGDHQDHASTESEIVQEKAPRIDLDDSTSELQDKTQKETHDNDESGENATDPISEDLDVLGKATNLSFDDQSNVKNSVSDSGHQITETKQFEKFPNAGLADKGAENCEIQSNLSLESTEEYDKQIDLCKDQLVTYDHHLDIQSPIKQEEENTIVLASHDVELQESSQIHSSYDECDKVLEEPSLQGDDPLQRSEGGDGDDGVSSDKEKETQENLFCGVITEGGDGDELGSSERYASETTVTVSSINEKRNLSLLAEANHIADHSLDSPPESDNVKMCKDFQEETKLNVRSEMENSQDFEADIINGRSNEDFNGEGNIVLACGFLGETDQVEEPKVTENGHQFDVCINNNTTSDEISTTPVQQSFMVPDAEGDGLIPGSTVENCRLEQEENYEEKDLEDMEIKPEASHATLKVLDGVDTSAQCNSHLLTSGQMESHPEGNPDSSNLTMPALDMVDIEAFEKEGKDYSERAEATSLKEAEITTSEANQSSVPLLNNPVFANGGCYEIMESMTSRYSTESNPENPNISSLMQKSPSFNLNLRMEATKEESDHIPLIHQARTATESLSNQSGLNLNKPCAECEERILQHEEMPVEEKIVTMERSYSEKFHAPFLGLLKEEEEAHLLVMPKKQENQDGIVKKEVKEMENVSPKGKEKRKPRPSFFSSCMCCMTLTN</sequence>
<name>A0AAE1MA31_9FABA</name>
<evidence type="ECO:0000313" key="3">
    <source>
        <dbReference type="Proteomes" id="UP001293593"/>
    </source>
</evidence>
<dbReference type="Proteomes" id="UP001293593">
    <property type="component" value="Unassembled WGS sequence"/>
</dbReference>
<dbReference type="EMBL" id="JAWXYG010000012">
    <property type="protein sequence ID" value="KAK4258025.1"/>
    <property type="molecule type" value="Genomic_DNA"/>
</dbReference>
<feature type="compositionally biased region" description="Basic and acidic residues" evidence="1">
    <location>
        <begin position="86"/>
        <end position="117"/>
    </location>
</feature>
<feature type="compositionally biased region" description="Basic and acidic residues" evidence="1">
    <location>
        <begin position="49"/>
        <end position="68"/>
    </location>
</feature>
<feature type="region of interest" description="Disordered" evidence="1">
    <location>
        <begin position="842"/>
        <end position="865"/>
    </location>
</feature>